<evidence type="ECO:0000256" key="2">
    <source>
        <dbReference type="SAM" id="MobiDB-lite"/>
    </source>
</evidence>
<evidence type="ECO:0000256" key="1">
    <source>
        <dbReference type="SAM" id="Coils"/>
    </source>
</evidence>
<name>A0A1Y0LLN8_TATCI</name>
<dbReference type="Proteomes" id="UP000195729">
    <property type="component" value="Chromosome"/>
</dbReference>
<dbReference type="OrthoDB" id="6485482at2"/>
<organism evidence="4 7">
    <name type="scientific">Tatumella citrea</name>
    <name type="common">Pantoea citrea</name>
    <dbReference type="NCBI Taxonomy" id="53336"/>
    <lineage>
        <taxon>Bacteria</taxon>
        <taxon>Pseudomonadati</taxon>
        <taxon>Pseudomonadota</taxon>
        <taxon>Gammaproteobacteria</taxon>
        <taxon>Enterobacterales</taxon>
        <taxon>Erwiniaceae</taxon>
        <taxon>Tatumella</taxon>
    </lineage>
</organism>
<feature type="region of interest" description="Disordered" evidence="2">
    <location>
        <begin position="196"/>
        <end position="223"/>
    </location>
</feature>
<evidence type="ECO:0000313" key="5">
    <source>
        <dbReference type="EMBL" id="ARU98973.1"/>
    </source>
</evidence>
<keyword evidence="1" id="KW-0175">Coiled coil</keyword>
<protein>
    <recommendedName>
        <fullName evidence="8">Two-component system QseEF-associated lipoprotein QseG</fullName>
    </recommendedName>
</protein>
<dbReference type="Proteomes" id="UP000195814">
    <property type="component" value="Chromosome"/>
</dbReference>
<feature type="coiled-coil region" evidence="1">
    <location>
        <begin position="157"/>
        <end position="194"/>
    </location>
</feature>
<dbReference type="InterPro" id="IPR025262">
    <property type="entry name" value="QseG"/>
</dbReference>
<feature type="chain" id="PRO_5012327165" description="Two-component system QseEF-associated lipoprotein QseG" evidence="3">
    <location>
        <begin position="25"/>
        <end position="223"/>
    </location>
</feature>
<dbReference type="KEGG" id="tci:A7K98_14935"/>
<dbReference type="AlphaFoldDB" id="A0A1Y0LLN8"/>
<keyword evidence="3" id="KW-0732">Signal</keyword>
<evidence type="ECO:0000313" key="4">
    <source>
        <dbReference type="EMBL" id="ARU94935.1"/>
    </source>
</evidence>
<evidence type="ECO:0000256" key="3">
    <source>
        <dbReference type="SAM" id="SignalP"/>
    </source>
</evidence>
<feature type="compositionally biased region" description="Basic and acidic residues" evidence="2">
    <location>
        <begin position="196"/>
        <end position="208"/>
    </location>
</feature>
<feature type="signal peptide" evidence="3">
    <location>
        <begin position="1"/>
        <end position="24"/>
    </location>
</feature>
<dbReference type="EMBL" id="CP015581">
    <property type="protein sequence ID" value="ARU98973.1"/>
    <property type="molecule type" value="Genomic_DNA"/>
</dbReference>
<dbReference type="RefSeq" id="WP_087489303.1">
    <property type="nucleotide sequence ID" value="NZ_CP015579.1"/>
</dbReference>
<keyword evidence="6" id="KW-1185">Reference proteome</keyword>
<evidence type="ECO:0000313" key="6">
    <source>
        <dbReference type="Proteomes" id="UP000195729"/>
    </source>
</evidence>
<reference evidence="6 7" key="1">
    <citation type="submission" date="2016-05" db="EMBL/GenBank/DDBJ databases">
        <title>Complete genome sequence of two 2,5-diketo-D-glunonic acid producing strain Tatumella citrea.</title>
        <authorList>
            <person name="Duan C."/>
            <person name="Yang J."/>
            <person name="Yang S."/>
        </authorList>
    </citation>
    <scope>NUCLEOTIDE SEQUENCE [LARGE SCALE GENOMIC DNA]</scope>
    <source>
        <strain evidence="5 6">ATCC 39140</strain>
        <strain evidence="4 7">DSM 13699</strain>
    </source>
</reference>
<evidence type="ECO:0008006" key="8">
    <source>
        <dbReference type="Google" id="ProtNLM"/>
    </source>
</evidence>
<accession>A0A1Y0LLN8</accession>
<dbReference type="EMBL" id="CP015579">
    <property type="protein sequence ID" value="ARU94935.1"/>
    <property type="molecule type" value="Genomic_DNA"/>
</dbReference>
<evidence type="ECO:0000313" key="7">
    <source>
        <dbReference type="Proteomes" id="UP000195814"/>
    </source>
</evidence>
<gene>
    <name evidence="4" type="ORF">A7K98_14935</name>
    <name evidence="5" type="ORF">A7K99_14920</name>
</gene>
<sequence length="223" mass="25116">MSDFFYLRLLSVSLVALLAACSQSGGRTTTDMQSTNLVASAPVAGCLSATAHMTEDQQNDPRYWLQLMVCVQQQSTADNFRQSEQVIADSWAHSFLHNILLSGADITDQQRQQMLDQMSAWQPQVSAGVRPLLQLWRDNLSSQLNASRTELKYQQLRQSSDNEMAALRVQQQQLQQELSDKRQQLQRLADIERQLSNRKPVDLQESSHLHSSAVAGGQEKETN</sequence>
<proteinExistence type="predicted"/>
<dbReference type="Pfam" id="PF13942">
    <property type="entry name" value="Lipoprotein_20"/>
    <property type="match status" value="1"/>
</dbReference>